<dbReference type="Gene3D" id="3.40.50.410">
    <property type="entry name" value="von Willebrand factor, type A domain"/>
    <property type="match status" value="1"/>
</dbReference>
<keyword evidence="10" id="KW-0233">DNA recombination</keyword>
<evidence type="ECO:0000256" key="8">
    <source>
        <dbReference type="ARBA" id="ARBA00022843"/>
    </source>
</evidence>
<dbReference type="CDD" id="cd00873">
    <property type="entry name" value="KU80"/>
    <property type="match status" value="1"/>
</dbReference>
<dbReference type="OMA" id="MASNKEC"/>
<gene>
    <name evidence="17" type="ORF">chiPu_0019407</name>
</gene>
<dbReference type="SMART" id="SM00559">
    <property type="entry name" value="Ku78"/>
    <property type="match status" value="1"/>
</dbReference>
<dbReference type="OrthoDB" id="30826at2759"/>
<evidence type="ECO:0000256" key="5">
    <source>
        <dbReference type="ARBA" id="ARBA00022801"/>
    </source>
</evidence>
<keyword evidence="18" id="KW-1185">Reference proteome</keyword>
<evidence type="ECO:0000256" key="15">
    <source>
        <dbReference type="SAM" id="MobiDB-lite"/>
    </source>
</evidence>
<keyword evidence="3" id="KW-0547">Nucleotide-binding</keyword>
<dbReference type="InterPro" id="IPR036494">
    <property type="entry name" value="Ku_C_sf"/>
</dbReference>
<sequence length="558" mass="63682">LPFPLNTSSIGDGGDAAERQWKTSPRKELTAQQKEGMRMVKKVMLSLDEVGGLDEVFTFRESVERLSIFKKIERKPMTWPCQLTIGSGITINIVGYKAMTEEKVKKSWMSVDAKTLRKEDVRRETVYCLNDDNETEVSKEDTIQGFRYGSDIIPFSQVDQEQMKYKTDGKCFSVLGFTKSAQVLQHYYVGRQVLQVFAAKDDEHAAVALSALIHALQELDMMAIVRYIYDRRSNPQVGVAFPMIKDKYECLVYIQLPFMEDLRQFTFTSLKNSKRGTASEEQLSAVDALIDSMSLVVDDGEEIEDLFKVSKIPNPHFQRLFQCLHFKAFQPDKPLPPIDPHLKTMLDRPQELNASYILSMEQLKKLFTLQDSGKKKEQKIAQQIFKDNDTEEVASKRGRTDDFNIVTLAEGNVTAVGSLTPAKDFQTLVRQKNSNFREVTNQLMERVYQFLEVKNREYYMKSMDCIKICREEAGKAGESKFFNMLLKTLKANVEAKGLQDFWELIVQDSITLITKDEAADSAVNNDEAKQFLAAEEKPMETSAVPEDDGDVDDLLDMM</sequence>
<evidence type="ECO:0000259" key="16">
    <source>
        <dbReference type="SMART" id="SM00559"/>
    </source>
</evidence>
<evidence type="ECO:0000313" key="18">
    <source>
        <dbReference type="Proteomes" id="UP000287033"/>
    </source>
</evidence>
<evidence type="ECO:0000256" key="6">
    <source>
        <dbReference type="ARBA" id="ARBA00022806"/>
    </source>
</evidence>
<evidence type="ECO:0000256" key="14">
    <source>
        <dbReference type="ARBA" id="ARBA00078350"/>
    </source>
</evidence>
<dbReference type="Proteomes" id="UP000287033">
    <property type="component" value="Unassembled WGS sequence"/>
</dbReference>
<evidence type="ECO:0000256" key="11">
    <source>
        <dbReference type="ARBA" id="ARBA00023204"/>
    </source>
</evidence>
<dbReference type="Pfam" id="PF03730">
    <property type="entry name" value="Ku_C"/>
    <property type="match status" value="1"/>
</dbReference>
<dbReference type="Gene3D" id="1.25.40.240">
    <property type="entry name" value="Ku, C-terminal domain"/>
    <property type="match status" value="1"/>
</dbReference>
<dbReference type="Gene3D" id="1.10.1600.10">
    <property type="match status" value="1"/>
</dbReference>
<dbReference type="PANTHER" id="PTHR12604:SF4">
    <property type="entry name" value="X-RAY REPAIR CROSS-COMPLEMENTING PROTEIN 5"/>
    <property type="match status" value="1"/>
</dbReference>
<dbReference type="GO" id="GO:0003678">
    <property type="term" value="F:DNA helicase activity"/>
    <property type="evidence" value="ECO:0007669"/>
    <property type="project" value="InterPro"/>
</dbReference>
<protein>
    <recommendedName>
        <fullName evidence="13">X-ray repair cross-complementing protein 5</fullName>
    </recommendedName>
    <alternativeName>
        <fullName evidence="14">Ku80</fullName>
    </alternativeName>
</protein>
<dbReference type="InterPro" id="IPR016194">
    <property type="entry name" value="SPOC-like_C_dom_sf"/>
</dbReference>
<evidence type="ECO:0000256" key="10">
    <source>
        <dbReference type="ARBA" id="ARBA00023172"/>
    </source>
</evidence>
<feature type="non-terminal residue" evidence="17">
    <location>
        <position position="1"/>
    </location>
</feature>
<dbReference type="InterPro" id="IPR014893">
    <property type="entry name" value="Ku_PK_bind"/>
</dbReference>
<dbReference type="GO" id="GO:0006303">
    <property type="term" value="P:double-strand break repair via nonhomologous end joining"/>
    <property type="evidence" value="ECO:0007669"/>
    <property type="project" value="InterPro"/>
</dbReference>
<dbReference type="InterPro" id="IPR036465">
    <property type="entry name" value="vWFA_dom_sf"/>
</dbReference>
<dbReference type="SUPFAM" id="SSF100939">
    <property type="entry name" value="SPOC domain-like"/>
    <property type="match status" value="1"/>
</dbReference>
<evidence type="ECO:0000256" key="1">
    <source>
        <dbReference type="ARBA" id="ARBA00004123"/>
    </source>
</evidence>
<keyword evidence="12" id="KW-0539">Nucleus</keyword>
<dbReference type="GO" id="GO:0006310">
    <property type="term" value="P:DNA recombination"/>
    <property type="evidence" value="ECO:0007669"/>
    <property type="project" value="UniProtKB-KW"/>
</dbReference>
<dbReference type="SUPFAM" id="SSF101420">
    <property type="entry name" value="C-terminal domain of Ku80"/>
    <property type="match status" value="1"/>
</dbReference>
<proteinExistence type="inferred from homology"/>
<keyword evidence="11" id="KW-0234">DNA repair</keyword>
<comment type="subcellular location">
    <subcellularLocation>
        <location evidence="1">Nucleus</location>
    </subcellularLocation>
</comment>
<dbReference type="GO" id="GO:0042162">
    <property type="term" value="F:telomeric DNA binding"/>
    <property type="evidence" value="ECO:0007669"/>
    <property type="project" value="InterPro"/>
</dbReference>
<dbReference type="FunFam" id="2.40.290.10:FF:000005">
    <property type="entry name" value="X-ray repair cross-complementing protein 5"/>
    <property type="match status" value="1"/>
</dbReference>
<dbReference type="STRING" id="137246.A0A401RRS9"/>
<keyword evidence="7" id="KW-0067">ATP-binding</keyword>
<evidence type="ECO:0000256" key="9">
    <source>
        <dbReference type="ARBA" id="ARBA00023125"/>
    </source>
</evidence>
<dbReference type="AlphaFoldDB" id="A0A401RRS9"/>
<reference evidence="17 18" key="1">
    <citation type="journal article" date="2018" name="Nat. Ecol. Evol.">
        <title>Shark genomes provide insights into elasmobranch evolution and the origin of vertebrates.</title>
        <authorList>
            <person name="Hara Y"/>
            <person name="Yamaguchi K"/>
            <person name="Onimaru K"/>
            <person name="Kadota M"/>
            <person name="Koyanagi M"/>
            <person name="Keeley SD"/>
            <person name="Tatsumi K"/>
            <person name="Tanaka K"/>
            <person name="Motone F"/>
            <person name="Kageyama Y"/>
            <person name="Nozu R"/>
            <person name="Adachi N"/>
            <person name="Nishimura O"/>
            <person name="Nakagawa R"/>
            <person name="Tanegashima C"/>
            <person name="Kiyatake I"/>
            <person name="Matsumoto R"/>
            <person name="Murakumo K"/>
            <person name="Nishida K"/>
            <person name="Terakita A"/>
            <person name="Kuratani S"/>
            <person name="Sato K"/>
            <person name="Hyodo S Kuraku.S."/>
        </authorList>
    </citation>
    <scope>NUCLEOTIDE SEQUENCE [LARGE SCALE GENOMIC DNA]</scope>
</reference>
<organism evidence="17 18">
    <name type="scientific">Chiloscyllium punctatum</name>
    <name type="common">Brownbanded bambooshark</name>
    <name type="synonym">Hemiscyllium punctatum</name>
    <dbReference type="NCBI Taxonomy" id="137246"/>
    <lineage>
        <taxon>Eukaryota</taxon>
        <taxon>Metazoa</taxon>
        <taxon>Chordata</taxon>
        <taxon>Craniata</taxon>
        <taxon>Vertebrata</taxon>
        <taxon>Chondrichthyes</taxon>
        <taxon>Elasmobranchii</taxon>
        <taxon>Galeomorphii</taxon>
        <taxon>Galeoidea</taxon>
        <taxon>Orectolobiformes</taxon>
        <taxon>Hemiscylliidae</taxon>
        <taxon>Chiloscyllium</taxon>
    </lineage>
</organism>
<dbReference type="FunFam" id="1.10.1600.10:FF:000002">
    <property type="entry name" value="X-ray repair cross-complementing protein 5"/>
    <property type="match status" value="1"/>
</dbReference>
<dbReference type="Pfam" id="PF08785">
    <property type="entry name" value="Ku_PK_bind"/>
    <property type="match status" value="1"/>
</dbReference>
<dbReference type="Pfam" id="PF02735">
    <property type="entry name" value="Ku"/>
    <property type="match status" value="1"/>
</dbReference>
<dbReference type="PANTHER" id="PTHR12604">
    <property type="entry name" value="KU AUTOANTIGEN DNA HELICASE"/>
    <property type="match status" value="1"/>
</dbReference>
<evidence type="ECO:0000256" key="3">
    <source>
        <dbReference type="ARBA" id="ARBA00022741"/>
    </source>
</evidence>
<dbReference type="InterPro" id="IPR006164">
    <property type="entry name" value="DNA_bd_Ku70/Ku80"/>
</dbReference>
<evidence type="ECO:0000256" key="4">
    <source>
        <dbReference type="ARBA" id="ARBA00022763"/>
    </source>
</evidence>
<dbReference type="GO" id="GO:0005524">
    <property type="term" value="F:ATP binding"/>
    <property type="evidence" value="ECO:0007669"/>
    <property type="project" value="UniProtKB-KW"/>
</dbReference>
<comment type="caution">
    <text evidence="17">The sequence shown here is derived from an EMBL/GenBank/DDBJ whole genome shotgun (WGS) entry which is preliminary data.</text>
</comment>
<dbReference type="InterPro" id="IPR024193">
    <property type="entry name" value="Ku80"/>
</dbReference>
<feature type="domain" description="Ku" evidence="16">
    <location>
        <begin position="134"/>
        <end position="273"/>
    </location>
</feature>
<dbReference type="GO" id="GO:0000723">
    <property type="term" value="P:telomere maintenance"/>
    <property type="evidence" value="ECO:0007669"/>
    <property type="project" value="InterPro"/>
</dbReference>
<keyword evidence="4" id="KW-0227">DNA damage</keyword>
<dbReference type="Gene3D" id="2.40.290.10">
    <property type="match status" value="1"/>
</dbReference>
<evidence type="ECO:0000313" key="17">
    <source>
        <dbReference type="EMBL" id="GCC20839.1"/>
    </source>
</evidence>
<dbReference type="GO" id="GO:0043564">
    <property type="term" value="C:Ku70:Ku80 complex"/>
    <property type="evidence" value="ECO:0007669"/>
    <property type="project" value="InterPro"/>
</dbReference>
<name>A0A401RRS9_CHIPU</name>
<keyword evidence="5" id="KW-0378">Hydrolase</keyword>
<dbReference type="GO" id="GO:0003684">
    <property type="term" value="F:damaged DNA binding"/>
    <property type="evidence" value="ECO:0007669"/>
    <property type="project" value="InterPro"/>
</dbReference>
<dbReference type="InterPro" id="IPR005160">
    <property type="entry name" value="Ku_C"/>
</dbReference>
<comment type="similarity">
    <text evidence="2">Belongs to the ku80 family.</text>
</comment>
<dbReference type="EMBL" id="BEZZ01001969">
    <property type="protein sequence ID" value="GCC20839.1"/>
    <property type="molecule type" value="Genomic_DNA"/>
</dbReference>
<evidence type="ECO:0000256" key="12">
    <source>
        <dbReference type="ARBA" id="ARBA00023242"/>
    </source>
</evidence>
<dbReference type="GO" id="GO:0005737">
    <property type="term" value="C:cytoplasm"/>
    <property type="evidence" value="ECO:0007669"/>
    <property type="project" value="UniProtKB-ARBA"/>
</dbReference>
<feature type="compositionally biased region" description="Basic and acidic residues" evidence="15">
    <location>
        <begin position="16"/>
        <end position="29"/>
    </location>
</feature>
<feature type="region of interest" description="Disordered" evidence="15">
    <location>
        <begin position="1"/>
        <end position="31"/>
    </location>
</feature>
<dbReference type="GO" id="GO:0016787">
    <property type="term" value="F:hydrolase activity"/>
    <property type="evidence" value="ECO:0007669"/>
    <property type="project" value="UniProtKB-KW"/>
</dbReference>
<evidence type="ECO:0000256" key="13">
    <source>
        <dbReference type="ARBA" id="ARBA00071961"/>
    </source>
</evidence>
<accession>A0A401RRS9</accession>
<keyword evidence="9" id="KW-0238">DNA-binding</keyword>
<keyword evidence="8" id="KW-0832">Ubl conjugation</keyword>
<evidence type="ECO:0000256" key="7">
    <source>
        <dbReference type="ARBA" id="ARBA00022840"/>
    </source>
</evidence>
<evidence type="ECO:0000256" key="2">
    <source>
        <dbReference type="ARBA" id="ARBA00007726"/>
    </source>
</evidence>
<dbReference type="GO" id="GO:0003690">
    <property type="term" value="F:double-stranded DNA binding"/>
    <property type="evidence" value="ECO:0007669"/>
    <property type="project" value="TreeGrafter"/>
</dbReference>
<dbReference type="FunFam" id="1.25.40.240:FF:000001">
    <property type="entry name" value="X-ray repair cross-complementing protein 5"/>
    <property type="match status" value="1"/>
</dbReference>
<keyword evidence="6" id="KW-0347">Helicase</keyword>
<feature type="compositionally biased region" description="Polar residues" evidence="15">
    <location>
        <begin position="1"/>
        <end position="10"/>
    </location>
</feature>